<dbReference type="PROSITE" id="PS01124">
    <property type="entry name" value="HTH_ARAC_FAMILY_2"/>
    <property type="match status" value="1"/>
</dbReference>
<dbReference type="InterPro" id="IPR003661">
    <property type="entry name" value="HisK_dim/P_dom"/>
</dbReference>
<keyword evidence="7" id="KW-1133">Transmembrane helix</keyword>
<dbReference type="Pfam" id="PF02518">
    <property type="entry name" value="HATPase_c"/>
    <property type="match status" value="1"/>
</dbReference>
<keyword evidence="7" id="KW-0812">Transmembrane</keyword>
<keyword evidence="7" id="KW-0472">Membrane</keyword>
<dbReference type="InterPro" id="IPR018060">
    <property type="entry name" value="HTH_AraC"/>
</dbReference>
<comment type="caution">
    <text evidence="11">The sequence shown here is derived from an EMBL/GenBank/DDBJ whole genome shotgun (WGS) entry which is preliminary data.</text>
</comment>
<dbReference type="GO" id="GO:0003700">
    <property type="term" value="F:DNA-binding transcription factor activity"/>
    <property type="evidence" value="ECO:0007669"/>
    <property type="project" value="InterPro"/>
</dbReference>
<dbReference type="Gene3D" id="1.10.10.60">
    <property type="entry name" value="Homeodomain-like"/>
    <property type="match status" value="1"/>
</dbReference>
<dbReference type="SUPFAM" id="SSF46689">
    <property type="entry name" value="Homeodomain-like"/>
    <property type="match status" value="1"/>
</dbReference>
<dbReference type="InterPro" id="IPR009057">
    <property type="entry name" value="Homeodomain-like_sf"/>
</dbReference>
<dbReference type="Gene3D" id="2.60.40.10">
    <property type="entry name" value="Immunoglobulins"/>
    <property type="match status" value="1"/>
</dbReference>
<evidence type="ECO:0000256" key="2">
    <source>
        <dbReference type="ARBA" id="ARBA00012438"/>
    </source>
</evidence>
<dbReference type="GO" id="GO:0043565">
    <property type="term" value="F:sequence-specific DNA binding"/>
    <property type="evidence" value="ECO:0007669"/>
    <property type="project" value="InterPro"/>
</dbReference>
<dbReference type="Pfam" id="PF00512">
    <property type="entry name" value="HisKA"/>
    <property type="match status" value="1"/>
</dbReference>
<feature type="domain" description="Histidine kinase" evidence="9">
    <location>
        <begin position="818"/>
        <end position="1042"/>
    </location>
</feature>
<dbReference type="RefSeq" id="WP_046357309.1">
    <property type="nucleotide sequence ID" value="NZ_AUXW01000166.1"/>
</dbReference>
<dbReference type="SMART" id="SM00388">
    <property type="entry name" value="HisKA"/>
    <property type="match status" value="1"/>
</dbReference>
<dbReference type="PATRIC" id="fig|1129367.4.peg.3863"/>
<proteinExistence type="predicted"/>
<organism evidence="11 12">
    <name type="scientific">Pseudoalteromonas luteoviolacea S4054</name>
    <dbReference type="NCBI Taxonomy" id="1129367"/>
    <lineage>
        <taxon>Bacteria</taxon>
        <taxon>Pseudomonadati</taxon>
        <taxon>Pseudomonadota</taxon>
        <taxon>Gammaproteobacteria</taxon>
        <taxon>Alteromonadales</taxon>
        <taxon>Pseudoalteromonadaceae</taxon>
        <taxon>Pseudoalteromonas</taxon>
    </lineage>
</organism>
<dbReference type="EMBL" id="AUXW01000166">
    <property type="protein sequence ID" value="KKE82332.1"/>
    <property type="molecule type" value="Genomic_DNA"/>
</dbReference>
<dbReference type="Pfam" id="PF12833">
    <property type="entry name" value="HTH_18"/>
    <property type="match status" value="1"/>
</dbReference>
<feature type="modified residue" description="4-aspartylphosphate" evidence="6">
    <location>
        <position position="1112"/>
    </location>
</feature>
<keyword evidence="3 6" id="KW-0597">Phosphoprotein</keyword>
<evidence type="ECO:0000256" key="4">
    <source>
        <dbReference type="ARBA" id="ARBA00023015"/>
    </source>
</evidence>
<dbReference type="InterPro" id="IPR013783">
    <property type="entry name" value="Ig-like_fold"/>
</dbReference>
<gene>
    <name evidence="11" type="ORF">N479_19015</name>
</gene>
<dbReference type="SUPFAM" id="SSF47384">
    <property type="entry name" value="Homodimeric domain of signal transducing histidine kinase"/>
    <property type="match status" value="1"/>
</dbReference>
<dbReference type="InterPro" id="IPR003594">
    <property type="entry name" value="HATPase_dom"/>
</dbReference>
<dbReference type="InterPro" id="IPR036890">
    <property type="entry name" value="HATPase_C_sf"/>
</dbReference>
<dbReference type="Pfam" id="PF07494">
    <property type="entry name" value="Reg_prop"/>
    <property type="match status" value="1"/>
</dbReference>
<dbReference type="InterPro" id="IPR036097">
    <property type="entry name" value="HisK_dim/P_sf"/>
</dbReference>
<dbReference type="SUPFAM" id="SSF63829">
    <property type="entry name" value="Calcium-dependent phosphotriesterase"/>
    <property type="match status" value="2"/>
</dbReference>
<accession>A0A0F6A7Z8</accession>
<dbReference type="SMART" id="SM00387">
    <property type="entry name" value="HATPase_c"/>
    <property type="match status" value="1"/>
</dbReference>
<evidence type="ECO:0000256" key="6">
    <source>
        <dbReference type="PROSITE-ProRule" id="PRU00169"/>
    </source>
</evidence>
<comment type="catalytic activity">
    <reaction evidence="1">
        <text>ATP + protein L-histidine = ADP + protein N-phospho-L-histidine.</text>
        <dbReference type="EC" id="2.7.13.3"/>
    </reaction>
</comment>
<dbReference type="Gene3D" id="3.30.565.10">
    <property type="entry name" value="Histidine kinase-like ATPase, C-terminal domain"/>
    <property type="match status" value="1"/>
</dbReference>
<evidence type="ECO:0000259" key="8">
    <source>
        <dbReference type="PROSITE" id="PS01124"/>
    </source>
</evidence>
<dbReference type="CDD" id="cd00082">
    <property type="entry name" value="HisKA"/>
    <property type="match status" value="1"/>
</dbReference>
<dbReference type="InterPro" id="IPR011123">
    <property type="entry name" value="Y_Y_Y"/>
</dbReference>
<dbReference type="SMART" id="SM00448">
    <property type="entry name" value="REC"/>
    <property type="match status" value="1"/>
</dbReference>
<evidence type="ECO:0000313" key="12">
    <source>
        <dbReference type="Proteomes" id="UP000033434"/>
    </source>
</evidence>
<dbReference type="Gene3D" id="1.10.287.130">
    <property type="match status" value="1"/>
</dbReference>
<dbReference type="Pfam" id="PF07495">
    <property type="entry name" value="Y_Y_Y"/>
    <property type="match status" value="1"/>
</dbReference>
<keyword evidence="5" id="KW-0804">Transcription</keyword>
<dbReference type="InterPro" id="IPR005467">
    <property type="entry name" value="His_kinase_dom"/>
</dbReference>
<dbReference type="SUPFAM" id="SSF52172">
    <property type="entry name" value="CheY-like"/>
    <property type="match status" value="1"/>
</dbReference>
<dbReference type="InterPro" id="IPR004358">
    <property type="entry name" value="Sig_transdc_His_kin-like_C"/>
</dbReference>
<dbReference type="InterPro" id="IPR011110">
    <property type="entry name" value="Reg_prop"/>
</dbReference>
<dbReference type="InterPro" id="IPR015943">
    <property type="entry name" value="WD40/YVTN_repeat-like_dom_sf"/>
</dbReference>
<keyword evidence="4" id="KW-0805">Transcription regulation</keyword>
<dbReference type="SUPFAM" id="SSF55874">
    <property type="entry name" value="ATPase domain of HSP90 chaperone/DNA topoisomerase II/histidine kinase"/>
    <property type="match status" value="1"/>
</dbReference>
<dbReference type="PROSITE" id="PS50109">
    <property type="entry name" value="HIS_KIN"/>
    <property type="match status" value="1"/>
</dbReference>
<name>A0A0F6A7Z8_9GAMM</name>
<dbReference type="Gene3D" id="2.130.10.10">
    <property type="entry name" value="YVTN repeat-like/Quinoprotein amine dehydrogenase"/>
    <property type="match status" value="2"/>
</dbReference>
<evidence type="ECO:0000259" key="10">
    <source>
        <dbReference type="PROSITE" id="PS50110"/>
    </source>
</evidence>
<dbReference type="InterPro" id="IPR011006">
    <property type="entry name" value="CheY-like_superfamily"/>
</dbReference>
<dbReference type="SMART" id="SM00342">
    <property type="entry name" value="HTH_ARAC"/>
    <property type="match status" value="1"/>
</dbReference>
<evidence type="ECO:0000256" key="3">
    <source>
        <dbReference type="ARBA" id="ARBA00022553"/>
    </source>
</evidence>
<reference evidence="11 12" key="1">
    <citation type="journal article" date="2015" name="BMC Genomics">
        <title>Genome mining reveals unlocked bioactive potential of marine Gram-negative bacteria.</title>
        <authorList>
            <person name="Machado H."/>
            <person name="Sonnenschein E.C."/>
            <person name="Melchiorsen J."/>
            <person name="Gram L."/>
        </authorList>
    </citation>
    <scope>NUCLEOTIDE SEQUENCE [LARGE SCALE GENOMIC DNA]</scope>
    <source>
        <strain evidence="11 12">S4054</strain>
    </source>
</reference>
<feature type="transmembrane region" description="Helical" evidence="7">
    <location>
        <begin position="744"/>
        <end position="766"/>
    </location>
</feature>
<evidence type="ECO:0000256" key="1">
    <source>
        <dbReference type="ARBA" id="ARBA00000085"/>
    </source>
</evidence>
<dbReference type="EC" id="2.7.13.3" evidence="2"/>
<evidence type="ECO:0000313" key="11">
    <source>
        <dbReference type="EMBL" id="KKE82332.1"/>
    </source>
</evidence>
<dbReference type="PRINTS" id="PR00344">
    <property type="entry name" value="BCTRLSENSOR"/>
</dbReference>
<dbReference type="InterPro" id="IPR001789">
    <property type="entry name" value="Sig_transdc_resp-reg_receiver"/>
</dbReference>
<evidence type="ECO:0000259" key="9">
    <source>
        <dbReference type="PROSITE" id="PS50109"/>
    </source>
</evidence>
<dbReference type="Gene3D" id="3.40.50.2300">
    <property type="match status" value="1"/>
</dbReference>
<feature type="domain" description="HTH araC/xylS-type" evidence="8">
    <location>
        <begin position="1223"/>
        <end position="1321"/>
    </location>
</feature>
<dbReference type="Pfam" id="PF00072">
    <property type="entry name" value="Response_reg"/>
    <property type="match status" value="1"/>
</dbReference>
<dbReference type="PROSITE" id="PS50110">
    <property type="entry name" value="RESPONSE_REGULATORY"/>
    <property type="match status" value="1"/>
</dbReference>
<sequence>MIHNLSSTFFVSYFLIFVALFCSKGSAEPNFSNVLGVGDGLPSNRVFDIERDHLGYMWLATEQGVARFDGMYVKRFSAHTTPTLSLSLKVRDLLFDRNNRLWVAGKQGLELLEPYSERFEPITPSQQSMQLNAYSVIESQLGTVWVGASTGLFQYTDNELKPMALTLNEKQITPHVLSLTEAGPNELLLATENGVLLLDLTTFKVQYLQNDVGETVFADRVWRLSDGRIWLAIHGQGLATYSAKTEKVSMRYIDENEFDTVGYVFDLLRNKEQFLAASLNTGLLTLNDGTVESNQGLPPLLSLYQDEQVTAYGSFSEGVTFSSANHNAVKNQYFAHPSETGQYEINDILMTQDAIWFADQLAGVCRYSLQGVFEACLETDDLSAQAITQSADGRVWVSLYQTLVQIEPDSLKVIRQFDFSNYQIPDSIYAIASQSDHSVWLSHSFDGLTHLNAVTGKVERFHTGNSSLKSDEVHSIALYEDTLWVATSKGLQAFDMRSEKLTVGMPLANDITTAVYDLSVSPQGLLFIQTDIDVRVFDLKTQAWLELPDKIKSLTDTSIAFDDNGFAWFASSHGLMGWSRENTNVSVRHFDKGDGLYPQGYLGGAGDGLNQQVVFASPDGLSIFNPDKFDFSEASPKVSEFELTFTDGETQSYFNQTNMPLLPYDHASIRFVLANTNFSSAVKQQFKYKLEGVANTWVELGKSRVLMIPKLAHGEYTLLLKSTDSDGNWSGNVGRFSFVIQTPWYLTVWAFCLYGLLALLTLFVLYRARIGTLRRIQIALEKEVATQTQEISKQNKLLIEKTEALADAQAQRSALLRTLSHELMTPVSLIQGPAEQLIKIQHSDERSKMANIVVSNAKRLKVLIQQLMQVSNLNQESSLALETAQVPITSFCMSQICQEQVAAFLPVAHQRGIELTVSIEKDIYIQARPDQLEQCVSNLLSNAVKYSHDGGEVVISLEMISSSTQPRCRLRVKDFGIGIEVAEQKAIFSPEYRAENGRLQNVGLGIGLSVVKSVVDELDGAIDVISDIGKGSEFSLVFETFSNVNCSSLDKVVTNKLHDSSNKTILIVDDTPDMLTLLHSVFSVDYQVEQASDGLQGVQMAKELLPDLIISDVMMPKLDGFGLLSSVKQDALTAHIPVILLTANLNEQKELEGLSRQADDYITKPFSVQAFELKVRNVFMHHAANIAKWHSRIEKPCESQTDGLPLLPKFSFKDEPYIYDFLDKLDSVIHKSYQDPQVGVPELAKEMALSERQLHRKLSAVMSMGANEYLRNYRLYQSITPLLHGKSVAEVADFVGFNSASYFSACFKKHYGLTAKSYVQKHRDKHKTSRLA</sequence>
<dbReference type="PANTHER" id="PTHR43547:SF2">
    <property type="entry name" value="HYBRID SIGNAL TRANSDUCTION HISTIDINE KINASE C"/>
    <property type="match status" value="1"/>
</dbReference>
<dbReference type="Proteomes" id="UP000033434">
    <property type="component" value="Unassembled WGS sequence"/>
</dbReference>
<protein>
    <recommendedName>
        <fullName evidence="2">histidine kinase</fullName>
        <ecNumber evidence="2">2.7.13.3</ecNumber>
    </recommendedName>
</protein>
<dbReference type="PANTHER" id="PTHR43547">
    <property type="entry name" value="TWO-COMPONENT HISTIDINE KINASE"/>
    <property type="match status" value="1"/>
</dbReference>
<dbReference type="GO" id="GO:0000155">
    <property type="term" value="F:phosphorelay sensor kinase activity"/>
    <property type="evidence" value="ECO:0007669"/>
    <property type="project" value="InterPro"/>
</dbReference>
<evidence type="ECO:0000256" key="5">
    <source>
        <dbReference type="ARBA" id="ARBA00023163"/>
    </source>
</evidence>
<evidence type="ECO:0000256" key="7">
    <source>
        <dbReference type="SAM" id="Phobius"/>
    </source>
</evidence>
<feature type="domain" description="Response regulatory" evidence="10">
    <location>
        <begin position="1064"/>
        <end position="1179"/>
    </location>
</feature>